<dbReference type="InterPro" id="IPR022742">
    <property type="entry name" value="Hydrolase_4"/>
</dbReference>
<keyword evidence="2" id="KW-0378">Hydrolase</keyword>
<dbReference type="OrthoDB" id="9808398at2"/>
<dbReference type="RefSeq" id="WP_136338524.1">
    <property type="nucleotide sequence ID" value="NZ_SSMD01000003.1"/>
</dbReference>
<dbReference type="InterPro" id="IPR050266">
    <property type="entry name" value="AB_hydrolase_sf"/>
</dbReference>
<dbReference type="InterPro" id="IPR029058">
    <property type="entry name" value="AB_hydrolase_fold"/>
</dbReference>
<name>A0A4S3M9B8_9RHOB</name>
<gene>
    <name evidence="2" type="ORF">E7681_06760</name>
</gene>
<dbReference type="Pfam" id="PF12146">
    <property type="entry name" value="Hydrolase_4"/>
    <property type="match status" value="1"/>
</dbReference>
<keyword evidence="3" id="KW-1185">Reference proteome</keyword>
<reference evidence="2 3" key="1">
    <citation type="submission" date="2019-04" db="EMBL/GenBank/DDBJ databases">
        <title>Draft genome sequence of Youngimonas vesicularis.</title>
        <authorList>
            <person name="Hameed A."/>
        </authorList>
    </citation>
    <scope>NUCLEOTIDE SEQUENCE [LARGE SCALE GENOMIC DNA]</scope>
    <source>
        <strain evidence="2 3">CC-AMW-E</strain>
    </source>
</reference>
<dbReference type="SUPFAM" id="SSF53474">
    <property type="entry name" value="alpha/beta-Hydrolases"/>
    <property type="match status" value="1"/>
</dbReference>
<proteinExistence type="predicted"/>
<dbReference type="AlphaFoldDB" id="A0A4S3M9B8"/>
<dbReference type="Gene3D" id="3.40.50.1820">
    <property type="entry name" value="alpha/beta hydrolase"/>
    <property type="match status" value="1"/>
</dbReference>
<evidence type="ECO:0000259" key="1">
    <source>
        <dbReference type="Pfam" id="PF12146"/>
    </source>
</evidence>
<sequence>MIGKIAISLALSALIPAGIALGLVASQAPRPMAGEGGLDFSRQMARTEALPVQSVAMRDGFALQVRHVAGPEGAPLLVMVHGSGWHGGQYDALARALEGQAEMLIPDLRGHGAQPGRRGDVDHIGQLEDDLADLIAAYRKPGQKVIALGHSSGGGLVVRMAGGSQGGALDGAILLAPFLKYNASTTRPNSGGWAQPLTRRIIGLTMLNAAHIRALNHLTVIQFNMPRAVLDGPLGHTATTAYSYRLNTSYAPRNDYEADIAALPPFLLAIGDRDEAFVPDQYQPLMQPLTDKGRYAIVPGASHLDVVNDPQTLALIQEFLREF</sequence>
<dbReference type="PANTHER" id="PTHR43798">
    <property type="entry name" value="MONOACYLGLYCEROL LIPASE"/>
    <property type="match status" value="1"/>
</dbReference>
<dbReference type="EMBL" id="SSMD01000003">
    <property type="protein sequence ID" value="THD74668.1"/>
    <property type="molecule type" value="Genomic_DNA"/>
</dbReference>
<comment type="caution">
    <text evidence="2">The sequence shown here is derived from an EMBL/GenBank/DDBJ whole genome shotgun (WGS) entry which is preliminary data.</text>
</comment>
<feature type="domain" description="Serine aminopeptidase S33" evidence="1">
    <location>
        <begin position="76"/>
        <end position="304"/>
    </location>
</feature>
<protein>
    <submittedName>
        <fullName evidence="2">Alpha/beta fold hydrolase</fullName>
    </submittedName>
</protein>
<organism evidence="2 3">
    <name type="scientific">Thalassobius vesicularis</name>
    <dbReference type="NCBI Taxonomy" id="1294297"/>
    <lineage>
        <taxon>Bacteria</taxon>
        <taxon>Pseudomonadati</taxon>
        <taxon>Pseudomonadota</taxon>
        <taxon>Alphaproteobacteria</taxon>
        <taxon>Rhodobacterales</taxon>
        <taxon>Roseobacteraceae</taxon>
        <taxon>Thalassovita</taxon>
    </lineage>
</organism>
<evidence type="ECO:0000313" key="2">
    <source>
        <dbReference type="EMBL" id="THD74668.1"/>
    </source>
</evidence>
<dbReference type="Proteomes" id="UP000306113">
    <property type="component" value="Unassembled WGS sequence"/>
</dbReference>
<accession>A0A4S3M9B8</accession>
<evidence type="ECO:0000313" key="3">
    <source>
        <dbReference type="Proteomes" id="UP000306113"/>
    </source>
</evidence>
<dbReference type="GO" id="GO:0016787">
    <property type="term" value="F:hydrolase activity"/>
    <property type="evidence" value="ECO:0007669"/>
    <property type="project" value="UniProtKB-KW"/>
</dbReference>